<comment type="caution">
    <text evidence="6">The sequence shown here is derived from an EMBL/GenBank/DDBJ whole genome shotgun (WGS) entry which is preliminary data.</text>
</comment>
<dbReference type="SMART" id="SM00220">
    <property type="entry name" value="S_TKc"/>
    <property type="match status" value="1"/>
</dbReference>
<dbReference type="SUPFAM" id="SSF52058">
    <property type="entry name" value="L domain-like"/>
    <property type="match status" value="1"/>
</dbReference>
<dbReference type="Proteomes" id="UP000794436">
    <property type="component" value="Unassembled WGS sequence"/>
</dbReference>
<dbReference type="AlphaFoldDB" id="A0A8K1FFL6"/>
<accession>A0A8K1FFL6</accession>
<dbReference type="Pfam" id="PF07714">
    <property type="entry name" value="PK_Tyr_Ser-Thr"/>
    <property type="match status" value="1"/>
</dbReference>
<proteinExistence type="predicted"/>
<organism evidence="6 7">
    <name type="scientific">Pythium oligandrum</name>
    <name type="common">Mycoparasitic fungus</name>
    <dbReference type="NCBI Taxonomy" id="41045"/>
    <lineage>
        <taxon>Eukaryota</taxon>
        <taxon>Sar</taxon>
        <taxon>Stramenopiles</taxon>
        <taxon>Oomycota</taxon>
        <taxon>Peronosporomycetes</taxon>
        <taxon>Pythiales</taxon>
        <taxon>Pythiaceae</taxon>
        <taxon>Pythium</taxon>
    </lineage>
</organism>
<dbReference type="SUPFAM" id="SSF56112">
    <property type="entry name" value="Protein kinase-like (PK-like)"/>
    <property type="match status" value="1"/>
</dbReference>
<dbReference type="PROSITE" id="PS50011">
    <property type="entry name" value="PROTEIN_KINASE_DOM"/>
    <property type="match status" value="1"/>
</dbReference>
<evidence type="ECO:0000256" key="3">
    <source>
        <dbReference type="SAM" id="MobiDB-lite"/>
    </source>
</evidence>
<feature type="region of interest" description="Disordered" evidence="3">
    <location>
        <begin position="381"/>
        <end position="403"/>
    </location>
</feature>
<keyword evidence="4" id="KW-0812">Transmembrane</keyword>
<evidence type="ECO:0000259" key="5">
    <source>
        <dbReference type="PROSITE" id="PS50011"/>
    </source>
</evidence>
<evidence type="ECO:0000256" key="4">
    <source>
        <dbReference type="SAM" id="Phobius"/>
    </source>
</evidence>
<dbReference type="InterPro" id="IPR008271">
    <property type="entry name" value="Ser/Thr_kinase_AS"/>
</dbReference>
<sequence>MNDDFEPSTVAPVKEVSAWAEYPGELFVPQYNDGDVELGSTQSMTFGESRSMQEPPPCSGYPALKTVSSGIAPNKACPNAWSDVSCTCFSDLRTRNEWSFRVRKKSNSKVPEVPVSTSSRYAVETKSISRFCVPPSVKALRILGEEASAPVQLAYNFAPQWGSYPAHEALVEQLKDVTLETVELAKIDLSKVNVSAEFFPTTVTDIKLRSCNLENLGVGFLDQRRSSLVSLDLSDNYFTVFDTEGDEPSPLSKLNLSHNKFSVVPSSLTTFSSLLELDFSHNPVSNYAVSSKLFSVLEKLQTLKFDGILPASHDCPDGKWQTAHSVSFCVYPDSADTTENTALSTSNDDSTVQYIVTACAVVLVLALGAFVAKRCRKRRRNNDDDDDFHRGNMRSDTCDFDSDSQPRDLLDGTLSFNAMNFLGLTYLFSQNSSDPSHRGPTTLNDPIIRKHRLNINALRCEEELKSGGNGVVYRGFYRQRPVAIKRLRFDYVNDEFMVTQFLDEIALMSGLRHARIVEFIGCAWDCMENLSMITELMPRGDLQEVLQRTRGKPNALTWSTHKPKIALHIAEGLSYLHNLSTKVIHRDLKSKNVLLNAKFDAKLTDFGISRKTRLDESQMTGGIGTNFWIAPEVLAGRRYDERADIYSFGIVLSEIDTDDYPYWNDRSAQQPGWTEEERRKTQERAILRMVIAGTLRPQFSPECPKRILALAQQCLDDEPRNRPSAAQIVSTLRAFARSNRAY</sequence>
<evidence type="ECO:0000313" key="6">
    <source>
        <dbReference type="EMBL" id="TMW57782.1"/>
    </source>
</evidence>
<dbReference type="OrthoDB" id="4062651at2759"/>
<keyword evidence="4" id="KW-0472">Membrane</keyword>
<dbReference type="CDD" id="cd13999">
    <property type="entry name" value="STKc_MAP3K-like"/>
    <property type="match status" value="1"/>
</dbReference>
<dbReference type="Pfam" id="PF00560">
    <property type="entry name" value="LRR_1"/>
    <property type="match status" value="1"/>
</dbReference>
<keyword evidence="2" id="KW-0677">Repeat</keyword>
<keyword evidence="1" id="KW-0433">Leucine-rich repeat</keyword>
<dbReference type="Gene3D" id="3.30.200.20">
    <property type="entry name" value="Phosphorylase Kinase, domain 1"/>
    <property type="match status" value="1"/>
</dbReference>
<dbReference type="PANTHER" id="PTHR44329:SF214">
    <property type="entry name" value="PROTEIN KINASE DOMAIN-CONTAINING PROTEIN"/>
    <property type="match status" value="1"/>
</dbReference>
<dbReference type="InterPro" id="IPR051681">
    <property type="entry name" value="Ser/Thr_Kinases-Pseudokinases"/>
</dbReference>
<dbReference type="PROSITE" id="PS00108">
    <property type="entry name" value="PROTEIN_KINASE_ST"/>
    <property type="match status" value="1"/>
</dbReference>
<dbReference type="Gene3D" id="3.80.10.10">
    <property type="entry name" value="Ribonuclease Inhibitor"/>
    <property type="match status" value="1"/>
</dbReference>
<dbReference type="InterPro" id="IPR032675">
    <property type="entry name" value="LRR_dom_sf"/>
</dbReference>
<feature type="transmembrane region" description="Helical" evidence="4">
    <location>
        <begin position="352"/>
        <end position="372"/>
    </location>
</feature>
<gene>
    <name evidence="6" type="ORF">Poli38472_014385</name>
</gene>
<evidence type="ECO:0000256" key="2">
    <source>
        <dbReference type="ARBA" id="ARBA00022737"/>
    </source>
</evidence>
<dbReference type="InterPro" id="IPR011009">
    <property type="entry name" value="Kinase-like_dom_sf"/>
</dbReference>
<name>A0A8K1FFL6_PYTOL</name>
<protein>
    <recommendedName>
        <fullName evidence="5">Protein kinase domain-containing protein</fullName>
    </recommendedName>
</protein>
<keyword evidence="4" id="KW-1133">Transmembrane helix</keyword>
<dbReference type="Gene3D" id="1.10.510.10">
    <property type="entry name" value="Transferase(Phosphotransferase) domain 1"/>
    <property type="match status" value="1"/>
</dbReference>
<dbReference type="GO" id="GO:0004674">
    <property type="term" value="F:protein serine/threonine kinase activity"/>
    <property type="evidence" value="ECO:0007669"/>
    <property type="project" value="TreeGrafter"/>
</dbReference>
<keyword evidence="7" id="KW-1185">Reference proteome</keyword>
<reference evidence="6" key="1">
    <citation type="submission" date="2019-03" db="EMBL/GenBank/DDBJ databases">
        <title>Long read genome sequence of the mycoparasitic Pythium oligandrum ATCC 38472 isolated from sugarbeet rhizosphere.</title>
        <authorList>
            <person name="Gaulin E."/>
        </authorList>
    </citation>
    <scope>NUCLEOTIDE SEQUENCE</scope>
    <source>
        <strain evidence="6">ATCC 38472_TT</strain>
    </source>
</reference>
<evidence type="ECO:0000313" key="7">
    <source>
        <dbReference type="Proteomes" id="UP000794436"/>
    </source>
</evidence>
<dbReference type="PANTHER" id="PTHR44329">
    <property type="entry name" value="SERINE/THREONINE-PROTEIN KINASE TNNI3K-RELATED"/>
    <property type="match status" value="1"/>
</dbReference>
<dbReference type="InterPro" id="IPR000719">
    <property type="entry name" value="Prot_kinase_dom"/>
</dbReference>
<dbReference type="EMBL" id="SPLM01000114">
    <property type="protein sequence ID" value="TMW57782.1"/>
    <property type="molecule type" value="Genomic_DNA"/>
</dbReference>
<dbReference type="GO" id="GO:0005524">
    <property type="term" value="F:ATP binding"/>
    <property type="evidence" value="ECO:0007669"/>
    <property type="project" value="InterPro"/>
</dbReference>
<dbReference type="InterPro" id="IPR001611">
    <property type="entry name" value="Leu-rich_rpt"/>
</dbReference>
<feature type="domain" description="Protein kinase" evidence="5">
    <location>
        <begin position="458"/>
        <end position="736"/>
    </location>
</feature>
<evidence type="ECO:0000256" key="1">
    <source>
        <dbReference type="ARBA" id="ARBA00022614"/>
    </source>
</evidence>
<dbReference type="InterPro" id="IPR001245">
    <property type="entry name" value="Ser-Thr/Tyr_kinase_cat_dom"/>
</dbReference>